<reference evidence="1 2" key="1">
    <citation type="journal article" date="2020" name="bioRxiv">
        <title>Sequence and annotation of 42 cannabis genomes reveals extensive copy number variation in cannabinoid synthesis and pathogen resistance genes.</title>
        <authorList>
            <person name="Mckernan K.J."/>
            <person name="Helbert Y."/>
            <person name="Kane L.T."/>
            <person name="Ebling H."/>
            <person name="Zhang L."/>
            <person name="Liu B."/>
            <person name="Eaton Z."/>
            <person name="Mclaughlin S."/>
            <person name="Kingan S."/>
            <person name="Baybayan P."/>
            <person name="Concepcion G."/>
            <person name="Jordan M."/>
            <person name="Riva A."/>
            <person name="Barbazuk W."/>
            <person name="Harkins T."/>
        </authorList>
    </citation>
    <scope>NUCLEOTIDE SEQUENCE [LARGE SCALE GENOMIC DNA]</scope>
    <source>
        <strain evidence="2">cv. Jamaican Lion 4</strain>
        <tissue evidence="1">Leaf</tissue>
    </source>
</reference>
<dbReference type="EMBL" id="JAATIQ010000063">
    <property type="protein sequence ID" value="KAF4390444.1"/>
    <property type="molecule type" value="Genomic_DNA"/>
</dbReference>
<accession>A0A7J6H5D3</accession>
<comment type="caution">
    <text evidence="1">The sequence shown here is derived from an EMBL/GenBank/DDBJ whole genome shotgun (WGS) entry which is preliminary data.</text>
</comment>
<evidence type="ECO:0000313" key="2">
    <source>
        <dbReference type="Proteomes" id="UP000583929"/>
    </source>
</evidence>
<gene>
    <name evidence="1" type="ORF">G4B88_024450</name>
</gene>
<dbReference type="Proteomes" id="UP000583929">
    <property type="component" value="Unassembled WGS sequence"/>
</dbReference>
<sequence>MCIGIILRMLIVVVIVLIATRVRCVDINVRLNKITVLGYFHNNPKHILKALHKTGRRAYLWPPPPPPPIPTPIPKPFSGFRSFLPTCHLGFSD</sequence>
<organism evidence="1 2">
    <name type="scientific">Cannabis sativa</name>
    <name type="common">Hemp</name>
    <name type="synonym">Marijuana</name>
    <dbReference type="NCBI Taxonomy" id="3483"/>
    <lineage>
        <taxon>Eukaryota</taxon>
        <taxon>Viridiplantae</taxon>
        <taxon>Streptophyta</taxon>
        <taxon>Embryophyta</taxon>
        <taxon>Tracheophyta</taxon>
        <taxon>Spermatophyta</taxon>
        <taxon>Magnoliopsida</taxon>
        <taxon>eudicotyledons</taxon>
        <taxon>Gunneridae</taxon>
        <taxon>Pentapetalae</taxon>
        <taxon>rosids</taxon>
        <taxon>fabids</taxon>
        <taxon>Rosales</taxon>
        <taxon>Cannabaceae</taxon>
        <taxon>Cannabis</taxon>
    </lineage>
</organism>
<dbReference type="AlphaFoldDB" id="A0A7J6H5D3"/>
<keyword evidence="2" id="KW-1185">Reference proteome</keyword>
<evidence type="ECO:0000313" key="1">
    <source>
        <dbReference type="EMBL" id="KAF4390444.1"/>
    </source>
</evidence>
<name>A0A7J6H5D3_CANSA</name>
<proteinExistence type="predicted"/>
<protein>
    <submittedName>
        <fullName evidence="1">Uncharacterized protein</fullName>
    </submittedName>
</protein>